<dbReference type="Pfam" id="PF12584">
    <property type="entry name" value="TRAPPC10"/>
    <property type="match status" value="1"/>
</dbReference>
<dbReference type="Pfam" id="PF23036">
    <property type="entry name" value="TRAPPC10_1st"/>
    <property type="match status" value="2"/>
</dbReference>
<dbReference type="GO" id="GO:1990071">
    <property type="term" value="C:TRAPPII protein complex"/>
    <property type="evidence" value="ECO:0007669"/>
    <property type="project" value="InterPro"/>
</dbReference>
<reference evidence="8" key="1">
    <citation type="journal article" date="2014" name="Genome Biol. Evol.">
        <title>Gene Loss Rather Than Gene Gain Is Associated with a Host Jump from Monocots to Dicots in the Smut Fungus Melanopsichium pennsylvanicum.</title>
        <authorList>
            <person name="Sharma R."/>
            <person name="Mishra B."/>
            <person name="Runge F."/>
            <person name="Thines M."/>
        </authorList>
    </citation>
    <scope>NUCLEOTIDE SEQUENCE</scope>
    <source>
        <strain evidence="8">4</strain>
    </source>
</reference>
<feature type="compositionally biased region" description="Polar residues" evidence="4">
    <location>
        <begin position="191"/>
        <end position="212"/>
    </location>
</feature>
<dbReference type="InterPro" id="IPR045126">
    <property type="entry name" value="TRAPPC10/Trs130"/>
</dbReference>
<feature type="compositionally biased region" description="Basic and acidic residues" evidence="4">
    <location>
        <begin position="560"/>
        <end position="570"/>
    </location>
</feature>
<keyword evidence="3" id="KW-0333">Golgi apparatus</keyword>
<dbReference type="GO" id="GO:0034498">
    <property type="term" value="P:early endosome to Golgi transport"/>
    <property type="evidence" value="ECO:0007669"/>
    <property type="project" value="TreeGrafter"/>
</dbReference>
<name>A0A077R9R4_9BASI</name>
<protein>
    <submittedName>
        <fullName evidence="8">Uncharacterized protein</fullName>
    </submittedName>
</protein>
<accession>A0A077R9R4</accession>
<dbReference type="PANTHER" id="PTHR13251">
    <property type="entry name" value="EPILEPSY HOLOPROSENCEPHALY CANDIDATE 1/TMEM1"/>
    <property type="match status" value="1"/>
</dbReference>
<dbReference type="EMBL" id="HG529683">
    <property type="protein sequence ID" value="CDI56263.1"/>
    <property type="molecule type" value="Genomic_DNA"/>
</dbReference>
<feature type="region of interest" description="Disordered" evidence="4">
    <location>
        <begin position="545"/>
        <end position="578"/>
    </location>
</feature>
<feature type="domain" description="TRAPPC10/Trs130 N-terminal" evidence="6">
    <location>
        <begin position="265"/>
        <end position="456"/>
    </location>
</feature>
<keyword evidence="2" id="KW-0813">Transport</keyword>
<proteinExistence type="predicted"/>
<evidence type="ECO:0000256" key="2">
    <source>
        <dbReference type="ARBA" id="ARBA00022448"/>
    </source>
</evidence>
<comment type="subcellular location">
    <subcellularLocation>
        <location evidence="1">Golgi apparatus</location>
    </subcellularLocation>
</comment>
<evidence type="ECO:0000259" key="6">
    <source>
        <dbReference type="Pfam" id="PF23036"/>
    </source>
</evidence>
<dbReference type="InterPro" id="IPR055505">
    <property type="entry name" value="DUF7077"/>
</dbReference>
<evidence type="ECO:0000313" key="8">
    <source>
        <dbReference type="EMBL" id="CDI56263.1"/>
    </source>
</evidence>
<feature type="compositionally biased region" description="Polar residues" evidence="4">
    <location>
        <begin position="158"/>
        <end position="175"/>
    </location>
</feature>
<sequence length="1441" mass="156849">MTDHSTSSAERITVTYAASQALLSAPLTPHFINLLKEQLPLRNLHWRPSQSTLDAVAARAAQQGKSAYVSSSVVPGSTIRTIQTLDIALKPLTDEIRRWRGDPGYFEKPGVGGLLDRPFVHLYFVVCEDSEHYRTTVRNEIRSWLSSLSFFHSKQAAPSSSAVGTPTQASSSRTSIGFGPIHSALPPVRSETPSTNSTTGISSGPNTPTNQGGPIKATFNIPSGPTEPEYLIVLITPPEGSGITGFANSATGAEAKTGMGRFINKSKGNMLEKARADFNTSKKDRVIQISRLPPVPAQSLGRSGLHSMDPTIWAELLTKMREAASSTFTTTIEAQEEEITRCGVTRGQHGWDFCSYFLAKDSLARTLEAVGLKDDAIGQYEDLEIVFAQAMQNGAVSFAPVGGDDTNDDSLPLLDVTKKPYADLIRRREISLFDFRCYLFARKSALLGKVGRVAAVMREAPRFISAVARMLRNNRLSSQWIESWTFSAALDVVEQCQAWLIQRGGQGGSAEDQLSSAFHGNKSELLDVARRQLDRIGIEAGHLPAREPFAFPSPDPASPAEHRSKKERDLPPLPGGGAEGLGAAITLDKKRKSSRPELQRAIESREDFDLYYLALCERVLAGWRASSRNRDALHIRTVVATLNYLRGKHQLAYDSLVQLTEAYSSAKFATLERHSLSMQLECHAKLNKPRDRAWVVAALAALQVSAQHPMSENLEPSCANWANPVYLCEQLRAASAALEREVPVSAFPLFSIDITDSSTRLAGTEDGSLLRVYVTSLLPSTQEVEDVRVCLATAGGGTLWYTSSKTELRAGITEVELFCPHLAHGVYTIDVSQIRIARLIFQYDHGAGSAGREAKIVRVPKDEEAAHVSVRLPQRIDLDQPRAIEVIIFSGRNNMHTAEFSITAPVDGSNLVECSKASISTSSESSSAALETSQSPTSVALRGLKQGTAIAILIPFLSLPESGNFEANITLTYVTTSSSHRHPAGKKRVLKIPVSLRTALPLGVNVQDFFRTSSLLSKFTISAGGGGSIRVQPVSLVADGEEDGGYEVTFCGSEREAMVTPRQPATYLFRIAKSKSLANADVGRTRLRLAVRYTALQEDAVATAVSALSRVVKEKGLDELEKGSVGRRLLQEALERYVKERLDLPAYSITGVLKTGQRVDRGWWRTQRRSWDPSQMVLSLNSLIDVIQSTLDAASLSSKTEEENETAWQQLTIPVEIPSMDYVNSVTLSLAPTTGANSAELTAEPVSLVVGQPIQLTVDIQTCTQWSMNDLDEAEEMVYDVVPDFECWLVDGAKRGTFAIGTTSLSTSPSPALVQGVLPRFSVSMTMVPLQMGLLPLPNVMVRPLSTIVEAGAGKVGRRVVSCETYTTNAGERVQVVPAKTTKAFYIPTKMAQKRISQGRTDSWRNSGEKVAGTGAGLDRMRTAWQSQQYGQGGQAWQAHV</sequence>
<evidence type="ECO:0000259" key="7">
    <source>
        <dbReference type="Pfam" id="PF23274"/>
    </source>
</evidence>
<evidence type="ECO:0000256" key="3">
    <source>
        <dbReference type="ARBA" id="ARBA00023034"/>
    </source>
</evidence>
<evidence type="ECO:0000259" key="5">
    <source>
        <dbReference type="Pfam" id="PF12584"/>
    </source>
</evidence>
<evidence type="ECO:0000256" key="4">
    <source>
        <dbReference type="SAM" id="MobiDB-lite"/>
    </source>
</evidence>
<evidence type="ECO:0000256" key="1">
    <source>
        <dbReference type="ARBA" id="ARBA00004555"/>
    </source>
</evidence>
<feature type="domain" description="TRAPPC10/Trs130 N-terminal" evidence="6">
    <location>
        <begin position="109"/>
        <end position="149"/>
    </location>
</feature>
<dbReference type="InterPro" id="IPR056913">
    <property type="entry name" value="TRAPPC10/Trs130_N"/>
</dbReference>
<dbReference type="InterPro" id="IPR022233">
    <property type="entry name" value="TRAPPC10/Trs130_C"/>
</dbReference>
<dbReference type="GO" id="GO:0006891">
    <property type="term" value="P:intra-Golgi vesicle-mediated transport"/>
    <property type="evidence" value="ECO:0007669"/>
    <property type="project" value="TreeGrafter"/>
</dbReference>
<dbReference type="GO" id="GO:0005829">
    <property type="term" value="C:cytosol"/>
    <property type="evidence" value="ECO:0007669"/>
    <property type="project" value="GOC"/>
</dbReference>
<feature type="domain" description="TRAPPC10/Trs130 C-terminal" evidence="5">
    <location>
        <begin position="1214"/>
        <end position="1377"/>
    </location>
</feature>
<dbReference type="PANTHER" id="PTHR13251:SF3">
    <property type="entry name" value="TRAFFICKING PROTEIN PARTICLE COMPLEX SUBUNIT 10"/>
    <property type="match status" value="1"/>
</dbReference>
<organism evidence="8">
    <name type="scientific">Melanopsichium pennsylvanicum 4</name>
    <dbReference type="NCBI Taxonomy" id="1398559"/>
    <lineage>
        <taxon>Eukaryota</taxon>
        <taxon>Fungi</taxon>
        <taxon>Dikarya</taxon>
        <taxon>Basidiomycota</taxon>
        <taxon>Ustilaginomycotina</taxon>
        <taxon>Ustilaginomycetes</taxon>
        <taxon>Ustilaginales</taxon>
        <taxon>Ustilaginaceae</taxon>
        <taxon>Melanopsichium</taxon>
    </lineage>
</organism>
<feature type="region of interest" description="Disordered" evidence="4">
    <location>
        <begin position="158"/>
        <end position="214"/>
    </location>
</feature>
<feature type="domain" description="DUF7077" evidence="7">
    <location>
        <begin position="865"/>
        <end position="981"/>
    </location>
</feature>
<dbReference type="Pfam" id="PF23274">
    <property type="entry name" value="DUF7077"/>
    <property type="match status" value="1"/>
</dbReference>